<protein>
    <recommendedName>
        <fullName evidence="3">PX domain-containing protein</fullName>
    </recommendedName>
</protein>
<evidence type="ECO:0000313" key="5">
    <source>
        <dbReference type="Proteomes" id="UP000654075"/>
    </source>
</evidence>
<dbReference type="SUPFAM" id="SSF64268">
    <property type="entry name" value="PX domain"/>
    <property type="match status" value="1"/>
</dbReference>
<dbReference type="AlphaFoldDB" id="A0A813GN64"/>
<dbReference type="Gene3D" id="3.30.1520.10">
    <property type="entry name" value="Phox-like domain"/>
    <property type="match status" value="1"/>
</dbReference>
<proteinExistence type="predicted"/>
<name>A0A813GN64_POLGL</name>
<dbReference type="EMBL" id="CAJNNV010028356">
    <property type="protein sequence ID" value="CAE8624309.1"/>
    <property type="molecule type" value="Genomic_DNA"/>
</dbReference>
<evidence type="ECO:0000313" key="4">
    <source>
        <dbReference type="EMBL" id="CAE8624309.1"/>
    </source>
</evidence>
<feature type="compositionally biased region" description="Low complexity" evidence="1">
    <location>
        <begin position="288"/>
        <end position="301"/>
    </location>
</feature>
<keyword evidence="2" id="KW-1133">Transmembrane helix</keyword>
<evidence type="ECO:0000256" key="1">
    <source>
        <dbReference type="SAM" id="MobiDB-lite"/>
    </source>
</evidence>
<feature type="domain" description="PX" evidence="3">
    <location>
        <begin position="1"/>
        <end position="114"/>
    </location>
</feature>
<feature type="transmembrane region" description="Helical" evidence="2">
    <location>
        <begin position="342"/>
        <end position="360"/>
    </location>
</feature>
<dbReference type="Pfam" id="PF00787">
    <property type="entry name" value="PX"/>
    <property type="match status" value="1"/>
</dbReference>
<evidence type="ECO:0000259" key="3">
    <source>
        <dbReference type="PROSITE" id="PS50195"/>
    </source>
</evidence>
<comment type="caution">
    <text evidence="4">The sequence shown here is derived from an EMBL/GenBank/DDBJ whole genome shotgun (WGS) entry which is preliminary data.</text>
</comment>
<dbReference type="PROSITE" id="PS50195">
    <property type="entry name" value="PX"/>
    <property type="match status" value="1"/>
</dbReference>
<dbReference type="GO" id="GO:0035091">
    <property type="term" value="F:phosphatidylinositol binding"/>
    <property type="evidence" value="ECO:0007669"/>
    <property type="project" value="InterPro"/>
</dbReference>
<keyword evidence="2" id="KW-0812">Transmembrane</keyword>
<gene>
    <name evidence="4" type="ORF">PGLA1383_LOCUS41450</name>
</gene>
<reference evidence="4" key="1">
    <citation type="submission" date="2021-02" db="EMBL/GenBank/DDBJ databases">
        <authorList>
            <person name="Dougan E. K."/>
            <person name="Rhodes N."/>
            <person name="Thang M."/>
            <person name="Chan C."/>
        </authorList>
    </citation>
    <scope>NUCLEOTIDE SEQUENCE</scope>
</reference>
<accession>A0A813GN64</accession>
<dbReference type="InterPro" id="IPR036871">
    <property type="entry name" value="PX_dom_sf"/>
</dbReference>
<keyword evidence="2" id="KW-0472">Membrane</keyword>
<dbReference type="Proteomes" id="UP000654075">
    <property type="component" value="Unassembled WGS sequence"/>
</dbReference>
<keyword evidence="5" id="KW-1185">Reference proteome</keyword>
<dbReference type="OrthoDB" id="447042at2759"/>
<dbReference type="InterPro" id="IPR001683">
    <property type="entry name" value="PX_dom"/>
</dbReference>
<evidence type="ECO:0000256" key="2">
    <source>
        <dbReference type="SAM" id="Phobius"/>
    </source>
</evidence>
<dbReference type="CDD" id="cd06093">
    <property type="entry name" value="PX_domain"/>
    <property type="match status" value="1"/>
</dbReference>
<organism evidence="4 5">
    <name type="scientific">Polarella glacialis</name>
    <name type="common">Dinoflagellate</name>
    <dbReference type="NCBI Taxonomy" id="89957"/>
    <lineage>
        <taxon>Eukaryota</taxon>
        <taxon>Sar</taxon>
        <taxon>Alveolata</taxon>
        <taxon>Dinophyceae</taxon>
        <taxon>Suessiales</taxon>
        <taxon>Suessiaceae</taxon>
        <taxon>Polarella</taxon>
    </lineage>
</organism>
<feature type="transmembrane region" description="Helical" evidence="2">
    <location>
        <begin position="317"/>
        <end position="336"/>
    </location>
</feature>
<sequence length="365" mass="39771">MVVQVVMLGSSEIAGTVWHKMQVHDNGQQWVTQKRFTQFEALDQELAATHPGLSRLQLPEKGLFGVRKALNIGGFNEKRQVVLGQYLAYVAQQIQSLSQASSLEQFLRPPAYSVPASQANADQHQQQMLDPPILPGGPCVSQAFQGIAAPSAPPIFACNNSNSNNNNNDNPSVVQVALPVAEVPVQAIPFQAAPAQATASLAAPGYAVPVNNNNQAAPGYAVPVQAVPHPHRPHQAVPGYAAPCQAVPQQQPYQAVPVKAVPVAQWSAQGQEQQQQQQQQQQEQQQQEQQQQQQRQQQGQGQPTGVASFPSGMMSSAGMAAAAAWRCLGLLVYFVYAVSYYLKNKVFICFWLLLIFFVFFKKKQI</sequence>
<feature type="region of interest" description="Disordered" evidence="1">
    <location>
        <begin position="288"/>
        <end position="308"/>
    </location>
</feature>